<feature type="region of interest" description="Disordered" evidence="1">
    <location>
        <begin position="170"/>
        <end position="191"/>
    </location>
</feature>
<dbReference type="EMBL" id="ML119656">
    <property type="protein sequence ID" value="RPA84866.1"/>
    <property type="molecule type" value="Genomic_DNA"/>
</dbReference>
<accession>A0A3N4IGW2</accession>
<keyword evidence="3" id="KW-1185">Reference proteome</keyword>
<reference evidence="2 3" key="1">
    <citation type="journal article" date="2018" name="Nat. Ecol. Evol.">
        <title>Pezizomycetes genomes reveal the molecular basis of ectomycorrhizal truffle lifestyle.</title>
        <authorList>
            <person name="Murat C."/>
            <person name="Payen T."/>
            <person name="Noel B."/>
            <person name="Kuo A."/>
            <person name="Morin E."/>
            <person name="Chen J."/>
            <person name="Kohler A."/>
            <person name="Krizsan K."/>
            <person name="Balestrini R."/>
            <person name="Da Silva C."/>
            <person name="Montanini B."/>
            <person name="Hainaut M."/>
            <person name="Levati E."/>
            <person name="Barry K.W."/>
            <person name="Belfiori B."/>
            <person name="Cichocki N."/>
            <person name="Clum A."/>
            <person name="Dockter R.B."/>
            <person name="Fauchery L."/>
            <person name="Guy J."/>
            <person name="Iotti M."/>
            <person name="Le Tacon F."/>
            <person name="Lindquist E.A."/>
            <person name="Lipzen A."/>
            <person name="Malagnac F."/>
            <person name="Mello A."/>
            <person name="Molinier V."/>
            <person name="Miyauchi S."/>
            <person name="Poulain J."/>
            <person name="Riccioni C."/>
            <person name="Rubini A."/>
            <person name="Sitrit Y."/>
            <person name="Splivallo R."/>
            <person name="Traeger S."/>
            <person name="Wang M."/>
            <person name="Zifcakova L."/>
            <person name="Wipf D."/>
            <person name="Zambonelli A."/>
            <person name="Paolocci F."/>
            <person name="Nowrousian M."/>
            <person name="Ottonello S."/>
            <person name="Baldrian P."/>
            <person name="Spatafora J.W."/>
            <person name="Henrissat B."/>
            <person name="Nagy L.G."/>
            <person name="Aury J.M."/>
            <person name="Wincker P."/>
            <person name="Grigoriev I.V."/>
            <person name="Bonfante P."/>
            <person name="Martin F.M."/>
        </authorList>
    </citation>
    <scope>NUCLEOTIDE SEQUENCE [LARGE SCALE GENOMIC DNA]</scope>
    <source>
        <strain evidence="2 3">RN42</strain>
    </source>
</reference>
<proteinExistence type="predicted"/>
<evidence type="ECO:0000313" key="3">
    <source>
        <dbReference type="Proteomes" id="UP000275078"/>
    </source>
</evidence>
<evidence type="ECO:0000256" key="1">
    <source>
        <dbReference type="SAM" id="MobiDB-lite"/>
    </source>
</evidence>
<gene>
    <name evidence="2" type="ORF">BJ508DRAFT_323059</name>
</gene>
<protein>
    <submittedName>
        <fullName evidence="2">Uncharacterized protein</fullName>
    </submittedName>
</protein>
<name>A0A3N4IGW2_ASCIM</name>
<dbReference type="Proteomes" id="UP000275078">
    <property type="component" value="Unassembled WGS sequence"/>
</dbReference>
<evidence type="ECO:0000313" key="2">
    <source>
        <dbReference type="EMBL" id="RPA84866.1"/>
    </source>
</evidence>
<organism evidence="2 3">
    <name type="scientific">Ascobolus immersus RN42</name>
    <dbReference type="NCBI Taxonomy" id="1160509"/>
    <lineage>
        <taxon>Eukaryota</taxon>
        <taxon>Fungi</taxon>
        <taxon>Dikarya</taxon>
        <taxon>Ascomycota</taxon>
        <taxon>Pezizomycotina</taxon>
        <taxon>Pezizomycetes</taxon>
        <taxon>Pezizales</taxon>
        <taxon>Ascobolaceae</taxon>
        <taxon>Ascobolus</taxon>
    </lineage>
</organism>
<sequence>MSTQRVYECGSSPIELLPPELKLEILLLSDFPTVFKLGEAISSFLSLYNGYHSLIQHTICSRDHSKEAIQLLGRFRQAETRNGMSSLSLAIFANLHTWIDENQDFGCFVHAEEMDEARRRFAGSEEGTLVVGNLEEALFLMEIEAYIDMLYSEARRFGYRLPRNKIITLPPKSRQTETETGLEAPGKEEDDPAELRRTIRKALLQFMIITTYFHDKAFAEMQVGCPLREHAKLKSQEALCRDAWLSVTSSKEDGLPYKTVPVPTVLYDYSYAKNLSVSEISIILSVATPVIHWLYDPPSNLLRLWPDIDEDIVDLQVVRLLHLCRCFPDRLWSAGNSERYRSLRSSYIEASSTGVWRPGCIDKVLEFEKKVHDEVSTTNDAVLYQQCFSPKPVVMSIWPRGRFAGVASRPDLDCEYQIVDIITLTPGRAQWIE</sequence>
<dbReference type="AlphaFoldDB" id="A0A3N4IGW2"/>